<feature type="domain" description="Mycothiol-dependent maleylpyruvate isomerase metal-binding" evidence="1">
    <location>
        <begin position="23"/>
        <end position="147"/>
    </location>
</feature>
<evidence type="ECO:0000313" key="2">
    <source>
        <dbReference type="EMBL" id="SER66687.1"/>
    </source>
</evidence>
<dbReference type="Proteomes" id="UP000182841">
    <property type="component" value="Unassembled WGS sequence"/>
</dbReference>
<dbReference type="AlphaFoldDB" id="A0A1H9R244"/>
<dbReference type="GO" id="GO:0046872">
    <property type="term" value="F:metal ion binding"/>
    <property type="evidence" value="ECO:0007669"/>
    <property type="project" value="InterPro"/>
</dbReference>
<dbReference type="InterPro" id="IPR017517">
    <property type="entry name" value="Maleyloyr_isom"/>
</dbReference>
<reference evidence="3" key="1">
    <citation type="submission" date="2016-10" db="EMBL/GenBank/DDBJ databases">
        <authorList>
            <person name="Varghese N."/>
            <person name="Submissions S."/>
        </authorList>
    </citation>
    <scope>NUCLEOTIDE SEQUENCE [LARGE SCALE GENOMIC DNA]</scope>
    <source>
        <strain evidence="3">CGMCC 4.6825</strain>
    </source>
</reference>
<gene>
    <name evidence="2" type="ORF">SAMN05421870_103261</name>
</gene>
<dbReference type="Pfam" id="PF11716">
    <property type="entry name" value="MDMPI_N"/>
    <property type="match status" value="1"/>
</dbReference>
<dbReference type="SUPFAM" id="SSF109854">
    <property type="entry name" value="DinB/YfiT-like putative metalloenzymes"/>
    <property type="match status" value="1"/>
</dbReference>
<dbReference type="EMBL" id="FOGO01000003">
    <property type="protein sequence ID" value="SER66687.1"/>
    <property type="molecule type" value="Genomic_DNA"/>
</dbReference>
<sequence length="218" mass="22469">MNTLEQSVNPERMETTVTGRLVLEQAHQALRAAVRGVDAAGLRLPTPCEKWDAAQVLQHAVGDQLAFAAFLTGGPGPTEDPFAPSGELGDDPGALLESALTAAAAAWADVPADAEEVRVPVPPNAMSPALGLGACALDAAVHAWDIAVALGRPSPLTAELAGYLLPAARQIVEPLRNFGAYAPALEPAADPAGAPAAEEPGGELLRYLGRRPDWSPLV</sequence>
<keyword evidence="3" id="KW-1185">Reference proteome</keyword>
<accession>A0A1H9R244</accession>
<dbReference type="Gene3D" id="1.20.120.450">
    <property type="entry name" value="dinb family like domain"/>
    <property type="match status" value="1"/>
</dbReference>
<dbReference type="NCBIfam" id="TIGR03086">
    <property type="entry name" value="TIGR03086 family metal-binding protein"/>
    <property type="match status" value="1"/>
</dbReference>
<dbReference type="InterPro" id="IPR017520">
    <property type="entry name" value="CHP03086"/>
</dbReference>
<dbReference type="NCBIfam" id="TIGR03083">
    <property type="entry name" value="maleylpyruvate isomerase family mycothiol-dependent enzyme"/>
    <property type="match status" value="1"/>
</dbReference>
<dbReference type="InterPro" id="IPR034660">
    <property type="entry name" value="DinB/YfiT-like"/>
</dbReference>
<proteinExistence type="predicted"/>
<name>A0A1H9R244_9ACTN</name>
<organism evidence="2 3">
    <name type="scientific">Streptomyces qinglanensis</name>
    <dbReference type="NCBI Taxonomy" id="943816"/>
    <lineage>
        <taxon>Bacteria</taxon>
        <taxon>Bacillati</taxon>
        <taxon>Actinomycetota</taxon>
        <taxon>Actinomycetes</taxon>
        <taxon>Kitasatosporales</taxon>
        <taxon>Streptomycetaceae</taxon>
        <taxon>Streptomyces</taxon>
    </lineage>
</organism>
<evidence type="ECO:0000313" key="3">
    <source>
        <dbReference type="Proteomes" id="UP000182841"/>
    </source>
</evidence>
<dbReference type="InterPro" id="IPR024344">
    <property type="entry name" value="MDMPI_metal-binding"/>
</dbReference>
<evidence type="ECO:0000259" key="1">
    <source>
        <dbReference type="Pfam" id="PF11716"/>
    </source>
</evidence>
<protein>
    <submittedName>
        <fullName evidence="2">TIGR03086 family protein</fullName>
    </submittedName>
</protein>